<dbReference type="NCBIfam" id="TIGR02865">
    <property type="entry name" value="spore_II_E"/>
    <property type="match status" value="1"/>
</dbReference>
<proteinExistence type="predicted"/>
<feature type="transmembrane region" description="Helical" evidence="2">
    <location>
        <begin position="176"/>
        <end position="200"/>
    </location>
</feature>
<evidence type="ECO:0000313" key="5">
    <source>
        <dbReference type="Proteomes" id="UP000243255"/>
    </source>
</evidence>
<dbReference type="EMBL" id="FQWX01000037">
    <property type="protein sequence ID" value="SHH33374.1"/>
    <property type="molecule type" value="Genomic_DNA"/>
</dbReference>
<organism evidence="4 5">
    <name type="scientific">Asaccharospora irregularis DSM 2635</name>
    <dbReference type="NCBI Taxonomy" id="1121321"/>
    <lineage>
        <taxon>Bacteria</taxon>
        <taxon>Bacillati</taxon>
        <taxon>Bacillota</taxon>
        <taxon>Clostridia</taxon>
        <taxon>Peptostreptococcales</taxon>
        <taxon>Peptostreptococcaceae</taxon>
        <taxon>Asaccharospora</taxon>
    </lineage>
</organism>
<feature type="transmembrane region" description="Helical" evidence="2">
    <location>
        <begin position="207"/>
        <end position="233"/>
    </location>
</feature>
<feature type="transmembrane region" description="Helical" evidence="2">
    <location>
        <begin position="68"/>
        <end position="99"/>
    </location>
</feature>
<evidence type="ECO:0000259" key="3">
    <source>
        <dbReference type="PROSITE" id="PS51746"/>
    </source>
</evidence>
<name>A0A1M5S4G4_9FIRM</name>
<dbReference type="AlphaFoldDB" id="A0A1M5S4G4"/>
<dbReference type="OrthoDB" id="9763774at2"/>
<dbReference type="InterPro" id="IPR045768">
    <property type="entry name" value="SpoIIE_N"/>
</dbReference>
<feature type="transmembrane region" description="Helical" evidence="2">
    <location>
        <begin position="263"/>
        <end position="283"/>
    </location>
</feature>
<dbReference type="PANTHER" id="PTHR43156">
    <property type="entry name" value="STAGE II SPORULATION PROTEIN E-RELATED"/>
    <property type="match status" value="1"/>
</dbReference>
<protein>
    <submittedName>
        <fullName evidence="4">Stage II sporulation protein E</fullName>
    </submittedName>
</protein>
<dbReference type="Pfam" id="PF19732">
    <property type="entry name" value="SpoIIE_N"/>
    <property type="match status" value="1"/>
</dbReference>
<dbReference type="Gene3D" id="3.60.40.10">
    <property type="entry name" value="PPM-type phosphatase domain"/>
    <property type="match status" value="1"/>
</dbReference>
<feature type="transmembrane region" description="Helical" evidence="2">
    <location>
        <begin position="138"/>
        <end position="156"/>
    </location>
</feature>
<dbReference type="RefSeq" id="WP_073127252.1">
    <property type="nucleotide sequence ID" value="NZ_BAABCH010000081.1"/>
</dbReference>
<reference evidence="5" key="1">
    <citation type="submission" date="2016-11" db="EMBL/GenBank/DDBJ databases">
        <authorList>
            <person name="Varghese N."/>
            <person name="Submissions S."/>
        </authorList>
    </citation>
    <scope>NUCLEOTIDE SEQUENCE [LARGE SCALE GENOMIC DNA]</scope>
    <source>
        <strain evidence="5">DSM 2635</strain>
    </source>
</reference>
<keyword evidence="5" id="KW-1185">Reference proteome</keyword>
<accession>A0A1M5S4G4</accession>
<evidence type="ECO:0000313" key="4">
    <source>
        <dbReference type="EMBL" id="SHH33374.1"/>
    </source>
</evidence>
<dbReference type="InterPro" id="IPR014221">
    <property type="entry name" value="SpoII_E"/>
</dbReference>
<gene>
    <name evidence="4" type="ORF">SAMN04488530_1374</name>
</gene>
<dbReference type="InterPro" id="IPR036457">
    <property type="entry name" value="PPM-type-like_dom_sf"/>
</dbReference>
<dbReference type="SUPFAM" id="SSF81606">
    <property type="entry name" value="PP2C-like"/>
    <property type="match status" value="1"/>
</dbReference>
<dbReference type="Pfam" id="PF07228">
    <property type="entry name" value="SpoIIE"/>
    <property type="match status" value="1"/>
</dbReference>
<dbReference type="InterPro" id="IPR001932">
    <property type="entry name" value="PPM-type_phosphatase-like_dom"/>
</dbReference>
<dbReference type="STRING" id="1121321.SAMN04488530_1374"/>
<dbReference type="PROSITE" id="PS51746">
    <property type="entry name" value="PPM_2"/>
    <property type="match status" value="1"/>
</dbReference>
<dbReference type="InterPro" id="IPR052016">
    <property type="entry name" value="Bact_Sigma-Reg"/>
</dbReference>
<feature type="transmembrane region" description="Helical" evidence="2">
    <location>
        <begin position="29"/>
        <end position="56"/>
    </location>
</feature>
<evidence type="ECO:0000256" key="2">
    <source>
        <dbReference type="SAM" id="Phobius"/>
    </source>
</evidence>
<dbReference type="Proteomes" id="UP000243255">
    <property type="component" value="Unassembled WGS sequence"/>
</dbReference>
<feature type="domain" description="PPM-type phosphatase" evidence="3">
    <location>
        <begin position="575"/>
        <end position="786"/>
    </location>
</feature>
<evidence type="ECO:0000256" key="1">
    <source>
        <dbReference type="ARBA" id="ARBA00022801"/>
    </source>
</evidence>
<feature type="transmembrane region" description="Helical" evidence="2">
    <location>
        <begin position="111"/>
        <end position="131"/>
    </location>
</feature>
<dbReference type="SMART" id="SM00331">
    <property type="entry name" value="PP2C_SIG"/>
    <property type="match status" value="1"/>
</dbReference>
<keyword evidence="2" id="KW-1133">Transmembrane helix</keyword>
<dbReference type="PANTHER" id="PTHR43156:SF2">
    <property type="entry name" value="STAGE II SPORULATION PROTEIN E"/>
    <property type="match status" value="1"/>
</dbReference>
<keyword evidence="2" id="KW-0472">Membrane</keyword>
<keyword evidence="1" id="KW-0378">Hydrolase</keyword>
<sequence length="789" mass="88705">MQRSAAVLKESSVKLGNLKTAKYIDFNTAMFVTMGFLLSRSILVESVAPLGVAFFICTLKIDRYKIPVFISTLLGTILSFNSTAETIKYSICILVFMMISKKIKNVPTVMHLGFIGMFVVLSISVGQVLLSSRYLYDFLIALMEGVIVFVSVYIFYSGVDLLTNIKNRMSVKAEEAIGISLMTTFSIMGIGSIAVLGISVRTVLSTVLILVASIIGGATMGATTGVIVGLAFILNNITSAIYMGIYSFAGVVSGTFNKINKYFCILGYILSWIIIYAYTTGISSNMTEMRDILIACLIVISLPKRFFNKIEKVIKSNISSNEVVYDYIMRSKNVTNNRLVSMYKTYDDLAVTFDRIREKEKILDQRDMAHVIDMIHKDECRNCGMKRMCWETRFNHTYTMMCDILTRVESNGEISLANVPERFTKECMKPEAIVKMANCYYKMFAIDYDWNVKFSESRKLIANQIRSISRSIQSLQRDLEKNIMLDLEKEKSIQEELDRYAIHIDRVSYLTKDNNEFEITIENKSCKDGCLCENKIIDVIENFTGESISVQKIGCHSLSEKCRAVFVKAQKYKAHTEVASMSRDGHLLCGDSHTYMDINDGKYMMAISDGMGKGKRAYEESSATIEILEKMMDAKIDDEIVISTINNMLLLKSSDEMFSTLDLGIVDLKRGNLETIKMGACSTYIKRDSGEIDLVSSSSLPVGILSDVKLDRHNVKIKNGDYIIMVSDGIIDAGKNNNLGDNWLIYFLKKLETTNPNEMANSILDRALELQSNSIEDDMTALVTRIDTN</sequence>
<keyword evidence="2" id="KW-0812">Transmembrane</keyword>
<feature type="transmembrane region" description="Helical" evidence="2">
    <location>
        <begin position="239"/>
        <end position="256"/>
    </location>
</feature>
<dbReference type="GO" id="GO:0004722">
    <property type="term" value="F:protein serine/threonine phosphatase activity"/>
    <property type="evidence" value="ECO:0007669"/>
    <property type="project" value="InterPro"/>
</dbReference>